<name>A0A660LBL9_9BACL</name>
<proteinExistence type="predicted"/>
<protein>
    <submittedName>
        <fullName evidence="1">Sporulation protein YqfC</fullName>
    </submittedName>
</protein>
<reference evidence="1 2" key="1">
    <citation type="submission" date="2018-10" db="EMBL/GenBank/DDBJ databases">
        <title>Genomic Encyclopedia of Type Strains, Phase IV (KMG-IV): sequencing the most valuable type-strain genomes for metagenomic binning, comparative biology and taxonomic classification.</title>
        <authorList>
            <person name="Goeker M."/>
        </authorList>
    </citation>
    <scope>NUCLEOTIDE SEQUENCE [LARGE SCALE GENOMIC DNA]</scope>
    <source>
        <strain evidence="1 2">DSM 22653</strain>
    </source>
</reference>
<organism evidence="1 2">
    <name type="scientific">Brockia lithotrophica</name>
    <dbReference type="NCBI Taxonomy" id="933949"/>
    <lineage>
        <taxon>Bacteria</taxon>
        <taxon>Bacillati</taxon>
        <taxon>Bacillota</taxon>
        <taxon>Bacilli</taxon>
        <taxon>Bacillales</taxon>
        <taxon>Bacillales Family X. Incertae Sedis</taxon>
        <taxon>Brockia</taxon>
    </lineage>
</organism>
<evidence type="ECO:0000313" key="1">
    <source>
        <dbReference type="EMBL" id="RKQ89000.1"/>
    </source>
</evidence>
<dbReference type="InterPro" id="IPR022476">
    <property type="entry name" value="Spore_YabP/YqfC"/>
</dbReference>
<dbReference type="Pfam" id="PF07873">
    <property type="entry name" value="YabP"/>
    <property type="match status" value="1"/>
</dbReference>
<accession>A0A660LBL9</accession>
<dbReference type="AlphaFoldDB" id="A0A660LBL9"/>
<dbReference type="Proteomes" id="UP000267019">
    <property type="component" value="Unassembled WGS sequence"/>
</dbReference>
<keyword evidence="2" id="KW-1185">Reference proteome</keyword>
<gene>
    <name evidence="1" type="ORF">C7438_0655</name>
</gene>
<sequence>MQRPWFVRLFDALDLPPESALTPEIVLSGYMRVRIEGRSELLAFSPEGVDVRLPDGEAYIRGSSLVVRKYDAEGLTLEGDIASVRILRRGEGG</sequence>
<dbReference type="RefSeq" id="WP_170143536.1">
    <property type="nucleotide sequence ID" value="NZ_RBIJ01000001.1"/>
</dbReference>
<evidence type="ECO:0000313" key="2">
    <source>
        <dbReference type="Proteomes" id="UP000267019"/>
    </source>
</evidence>
<dbReference type="EMBL" id="RBIJ01000001">
    <property type="protein sequence ID" value="RKQ89000.1"/>
    <property type="molecule type" value="Genomic_DNA"/>
</dbReference>
<comment type="caution">
    <text evidence="1">The sequence shown here is derived from an EMBL/GenBank/DDBJ whole genome shotgun (WGS) entry which is preliminary data.</text>
</comment>